<dbReference type="Proteomes" id="UP000809621">
    <property type="component" value="Unassembled WGS sequence"/>
</dbReference>
<dbReference type="SUPFAM" id="SSF159245">
    <property type="entry name" value="AttH-like"/>
    <property type="match status" value="1"/>
</dbReference>
<evidence type="ECO:0000259" key="2">
    <source>
        <dbReference type="Pfam" id="PF07143"/>
    </source>
</evidence>
<protein>
    <submittedName>
        <fullName evidence="3">Carotenoid 1,2-hydratase</fullName>
    </submittedName>
</protein>
<evidence type="ECO:0000256" key="1">
    <source>
        <dbReference type="SAM" id="SignalP"/>
    </source>
</evidence>
<dbReference type="Pfam" id="PF07143">
    <property type="entry name" value="CrtC"/>
    <property type="match status" value="1"/>
</dbReference>
<keyword evidence="4" id="KW-1185">Reference proteome</keyword>
<reference evidence="3 4" key="1">
    <citation type="submission" date="2021-02" db="EMBL/GenBank/DDBJ databases">
        <authorList>
            <person name="Park J.-S."/>
        </authorList>
    </citation>
    <scope>NUCLEOTIDE SEQUENCE [LARGE SCALE GENOMIC DNA]</scope>
    <source>
        <strain evidence="3 4">188UL20-2</strain>
    </source>
</reference>
<dbReference type="EMBL" id="JAFEUM010000002">
    <property type="protein sequence ID" value="MBM7035931.1"/>
    <property type="molecule type" value="Genomic_DNA"/>
</dbReference>
<gene>
    <name evidence="3" type="ORF">JQC93_05870</name>
</gene>
<dbReference type="Pfam" id="PF17186">
    <property type="entry name" value="Lipocalin_9"/>
    <property type="match status" value="1"/>
</dbReference>
<comment type="caution">
    <text evidence="3">The sequence shown here is derived from an EMBL/GenBank/DDBJ whole genome shotgun (WGS) entry which is preliminary data.</text>
</comment>
<feature type="signal peptide" evidence="1">
    <location>
        <begin position="1"/>
        <end position="26"/>
    </location>
</feature>
<sequence>MGINTTTKKTAFAAVMAIAVFLIAFAARYTFIAQQSTESSSTFANREINVFTVFEPVLPGKAVKLPDDFNFHLDYQHESSTYFALLKDQEGNEYWVSWDVFRIALDEHRGKGWKQPQVYVSNAALSTREINLFEQRIARGGIGQVGVETKPFLFWIDSWQWKALTRYPLPGKLTIDTKTFSLDLNSFSVGPYVLEGDEGYRPKHDLLPVASYEFGAPFLNVTGTIDLDGKKIEVSGTGWFSKEWGSNILESKLLGWDRFGVRLQDGRNLSITLSRINEQLPYVYGALIDKSGRMIKLGDDDIIIRPIKHSYQNGGKKIPVTWAITIESQQVDVVVDALNYTQWLPSLVPYWSGAVKVTGTHQGAGYMHLMGY</sequence>
<name>A0ABS2HGZ0_9VIBR</name>
<feature type="chain" id="PRO_5046857393" evidence="1">
    <location>
        <begin position="27"/>
        <end position="372"/>
    </location>
</feature>
<feature type="domain" description="AttH" evidence="2">
    <location>
        <begin position="82"/>
        <end position="246"/>
    </location>
</feature>
<dbReference type="PANTHER" id="PTHR38591">
    <property type="entry name" value="HYDROLASE"/>
    <property type="match status" value="1"/>
</dbReference>
<organism evidence="3 4">
    <name type="scientific">Vibrio ulleungensis</name>
    <dbReference type="NCBI Taxonomy" id="2807619"/>
    <lineage>
        <taxon>Bacteria</taxon>
        <taxon>Pseudomonadati</taxon>
        <taxon>Pseudomonadota</taxon>
        <taxon>Gammaproteobacteria</taxon>
        <taxon>Vibrionales</taxon>
        <taxon>Vibrionaceae</taxon>
        <taxon>Vibrio</taxon>
    </lineage>
</organism>
<evidence type="ECO:0000313" key="4">
    <source>
        <dbReference type="Proteomes" id="UP000809621"/>
    </source>
</evidence>
<dbReference type="InterPro" id="IPR010791">
    <property type="entry name" value="AttH_dom"/>
</dbReference>
<proteinExistence type="predicted"/>
<keyword evidence="1" id="KW-0732">Signal</keyword>
<dbReference type="RefSeq" id="WP_205157549.1">
    <property type="nucleotide sequence ID" value="NZ_JAFEUM010000002.1"/>
</dbReference>
<dbReference type="InterPro" id="IPR023374">
    <property type="entry name" value="AttH-like_dom_sf"/>
</dbReference>
<dbReference type="Gene3D" id="2.40.370.10">
    <property type="entry name" value="AttH-like domain"/>
    <property type="match status" value="2"/>
</dbReference>
<accession>A0ABS2HGZ0</accession>
<evidence type="ECO:0000313" key="3">
    <source>
        <dbReference type="EMBL" id="MBM7035931.1"/>
    </source>
</evidence>
<dbReference type="PANTHER" id="PTHR38591:SF1">
    <property type="entry name" value="BLL1000 PROTEIN"/>
    <property type="match status" value="1"/>
</dbReference>